<keyword evidence="5" id="KW-1185">Reference proteome</keyword>
<dbReference type="EMBL" id="BPWL01000007">
    <property type="protein sequence ID" value="GJJ12081.1"/>
    <property type="molecule type" value="Genomic_DNA"/>
</dbReference>
<gene>
    <name evidence="4" type="ORF">Clacol_006322</name>
</gene>
<feature type="compositionally biased region" description="Low complexity" evidence="3">
    <location>
        <begin position="764"/>
        <end position="777"/>
    </location>
</feature>
<dbReference type="InterPro" id="IPR032675">
    <property type="entry name" value="LRR_dom_sf"/>
</dbReference>
<dbReference type="PANTHER" id="PTHR24366">
    <property type="entry name" value="IG(IMMUNOGLOBULIN) AND LRR(LEUCINE RICH REPEAT) DOMAINS"/>
    <property type="match status" value="1"/>
</dbReference>
<dbReference type="PROSITE" id="PS51450">
    <property type="entry name" value="LRR"/>
    <property type="match status" value="2"/>
</dbReference>
<evidence type="ECO:0000313" key="5">
    <source>
        <dbReference type="Proteomes" id="UP001050691"/>
    </source>
</evidence>
<evidence type="ECO:0000256" key="2">
    <source>
        <dbReference type="ARBA" id="ARBA00022737"/>
    </source>
</evidence>
<dbReference type="AlphaFoldDB" id="A0AAV5AHW7"/>
<organism evidence="4 5">
    <name type="scientific">Clathrus columnatus</name>
    <dbReference type="NCBI Taxonomy" id="1419009"/>
    <lineage>
        <taxon>Eukaryota</taxon>
        <taxon>Fungi</taxon>
        <taxon>Dikarya</taxon>
        <taxon>Basidiomycota</taxon>
        <taxon>Agaricomycotina</taxon>
        <taxon>Agaricomycetes</taxon>
        <taxon>Phallomycetidae</taxon>
        <taxon>Phallales</taxon>
        <taxon>Clathraceae</taxon>
        <taxon>Clathrus</taxon>
    </lineage>
</organism>
<dbReference type="Pfam" id="PF13855">
    <property type="entry name" value="LRR_8"/>
    <property type="match status" value="1"/>
</dbReference>
<feature type="compositionally biased region" description="Polar residues" evidence="3">
    <location>
        <begin position="733"/>
        <end position="749"/>
    </location>
</feature>
<feature type="compositionally biased region" description="Polar residues" evidence="3">
    <location>
        <begin position="779"/>
        <end position="790"/>
    </location>
</feature>
<feature type="region of interest" description="Disordered" evidence="3">
    <location>
        <begin position="728"/>
        <end position="790"/>
    </location>
</feature>
<dbReference type="InterPro" id="IPR003591">
    <property type="entry name" value="Leu-rich_rpt_typical-subtyp"/>
</dbReference>
<feature type="compositionally biased region" description="Polar residues" evidence="3">
    <location>
        <begin position="8"/>
        <end position="21"/>
    </location>
</feature>
<feature type="region of interest" description="Disordered" evidence="3">
    <location>
        <begin position="639"/>
        <end position="703"/>
    </location>
</feature>
<dbReference type="SMART" id="SM00369">
    <property type="entry name" value="LRR_TYP"/>
    <property type="match status" value="3"/>
</dbReference>
<evidence type="ECO:0000256" key="1">
    <source>
        <dbReference type="ARBA" id="ARBA00022614"/>
    </source>
</evidence>
<name>A0AAV5AHW7_9AGAM</name>
<comment type="caution">
    <text evidence="4">The sequence shown here is derived from an EMBL/GenBank/DDBJ whole genome shotgun (WGS) entry which is preliminary data.</text>
</comment>
<sequence>MSGGVEQKTLNMSSMSPHQSFPETFKGRDFAMISGRIPLTHADISKALLDSTDDGKTLDFSHKNLTDVGEPGAEELARIGIEGLADECIVSRVALGYNRLATLPMAFALLTRLRYLNLRANCFTVFPDVLTVLPSLEVLDISRNKLKRLPSQPGTLLSLRVLCLSKNRIARLPPYISRASNLTLLQLDHNPLEWPPKSIWEPLEQAQDASIMALRIDAVRQWISNHSSDMEIGENDVDLNEGVINSQHLEIDYASEDIDAQAQSPEEALQPTRLRHSRSFSIASNISQYSSASHESDASDMSFYATSDNEVSSMDSISSELISPPITNGLMARKVRQSKYNESISLEELSERFPPPPLSLEVSSRPLKVKKSSPDFPSKFNLPPFPRERYGLLRSRAYTSDGSMQSSESEILHPLNKQTSHRHAASFQDTEDLPTSSHLYLSRLTSNSNGKTTISISNTSHTVAPPMDVERNSYFRRFSALPPSTIQATMPEPLVAMVESARGILFAVSQIYQSLRHYIVFAIDDRLSGLLSKVLEPASKYMSHLISALDRFDAISRRSIPPSHICRNVLESCKDNVAVFGKVIGVLHIQLTVLAGADDARYSRSLLLMLYGSMAEISHSWQTMTPHFESLMPHLKDIRIPPPASKGSTQTTPLTPLNHGGTPLSQMAPSPTPRTPASASSISNGRVRLNRRHAGSFSSKDVETGKAMLSEFPTETPAPATAPLRSALRKPSLPQSVQGTSSTDSLSDTPHQRGAASSPAVINTTSTSTPSFTFPSPKRQGSSGNKFGNFLETPTGSKLVDENLLDTMEAATGTAGSVWQMLDDVLRVGDKNSELPEALQTAQDVTNRLAEKVRNIREKALEGNRKAFWEDAHTFVKLRSSIAKLTQSTQDFAILLQVSSFSPAPTPSLYSSAQTPVIPSKLSGSTIARSRSAQASQPAKFKSNEREPWSALPNQTVF</sequence>
<feature type="region of interest" description="Disordered" evidence="3">
    <location>
        <begin position="922"/>
        <end position="958"/>
    </location>
</feature>
<protein>
    <submittedName>
        <fullName evidence="4">Uncharacterized protein</fullName>
    </submittedName>
</protein>
<evidence type="ECO:0000313" key="4">
    <source>
        <dbReference type="EMBL" id="GJJ12081.1"/>
    </source>
</evidence>
<dbReference type="PANTHER" id="PTHR24366:SF96">
    <property type="entry name" value="LEUCINE RICH REPEAT CONTAINING 53"/>
    <property type="match status" value="1"/>
</dbReference>
<accession>A0AAV5AHW7</accession>
<dbReference type="InterPro" id="IPR001611">
    <property type="entry name" value="Leu-rich_rpt"/>
</dbReference>
<dbReference type="Pfam" id="PF10428">
    <property type="entry name" value="SOG2"/>
    <property type="match status" value="1"/>
</dbReference>
<feature type="compositionally biased region" description="Low complexity" evidence="3">
    <location>
        <begin position="928"/>
        <end position="937"/>
    </location>
</feature>
<proteinExistence type="predicted"/>
<feature type="region of interest" description="Disordered" evidence="3">
    <location>
        <begin position="1"/>
        <end position="21"/>
    </location>
</feature>
<dbReference type="InterPro" id="IPR019487">
    <property type="entry name" value="RAM_signalling_pathway_SOG2"/>
</dbReference>
<feature type="compositionally biased region" description="Polar residues" evidence="3">
    <location>
        <begin position="646"/>
        <end position="655"/>
    </location>
</feature>
<dbReference type="Gene3D" id="3.80.10.10">
    <property type="entry name" value="Ribonuclease Inhibitor"/>
    <property type="match status" value="1"/>
</dbReference>
<dbReference type="SUPFAM" id="SSF52058">
    <property type="entry name" value="L domain-like"/>
    <property type="match status" value="1"/>
</dbReference>
<reference evidence="4" key="1">
    <citation type="submission" date="2021-10" db="EMBL/GenBank/DDBJ databases">
        <title>De novo Genome Assembly of Clathrus columnatus (Basidiomycota, Fungi) Using Illumina and Nanopore Sequence Data.</title>
        <authorList>
            <person name="Ogiso-Tanaka E."/>
            <person name="Itagaki H."/>
            <person name="Hosoya T."/>
            <person name="Hosaka K."/>
        </authorList>
    </citation>
    <scope>NUCLEOTIDE SEQUENCE</scope>
    <source>
        <strain evidence="4">MO-923</strain>
    </source>
</reference>
<evidence type="ECO:0000256" key="3">
    <source>
        <dbReference type="SAM" id="MobiDB-lite"/>
    </source>
</evidence>
<keyword evidence="2" id="KW-0677">Repeat</keyword>
<dbReference type="Proteomes" id="UP001050691">
    <property type="component" value="Unassembled WGS sequence"/>
</dbReference>
<keyword evidence="1" id="KW-0433">Leucine-rich repeat</keyword>